<protein>
    <submittedName>
        <fullName evidence="3">Response regulator</fullName>
    </submittedName>
</protein>
<proteinExistence type="predicted"/>
<feature type="region of interest" description="Disordered" evidence="1">
    <location>
        <begin position="464"/>
        <end position="483"/>
    </location>
</feature>
<sequence length="570" mass="62300">MDLREPAPVQAPGWNAAHPALLQCRLLNDEPVRAPAVDLLGTGQRAAQLSALILRSSGVTPFTIAVDADWGMGKSSLMHRVRSDLEAQPGVECVWFNAWTSHGDDALEALIKSVLERFDRSALRRTARRVGRHQRPLLALRGVARALLDLVRLGSAVDDVWAAFAGDAKSRNDLRQVIKDLAADWAARPVPETGGRRMLVVFVDDLDRCADETVQAVCEAVKVYLDVPGLVFVLGCDQARLASAGRAEGGGYGAVDYLEKIIQSSYRIPAPTAEEARNLVLAYTEDSRTQTVISGRLPEVLAERTGRNPRRIKRLINSFVLEYHLAPQWWEFGPEALIHIVLLQHLYPDFYRAAARPGGRDMVADFLGYRQARSMLRLGRAGSEPEEVGEQPDNVDALFTELDLVTPSDVHPEVWPERLSDLEAALPPVFTGLAADDDFVTLLSDVQAMPEAKQLWQHVRRTGVSPTANAPEPGPVFPRGTASPYAVRRCPNGHTGNEPDDEWCRTCGFRLEPRPAAAGGGAPPTPAFDPEPDTQDPDSTGTFPVPLQPAASPYSYPTRSSPAPPQQKKS</sequence>
<dbReference type="Gene3D" id="3.40.50.300">
    <property type="entry name" value="P-loop containing nucleotide triphosphate hydrolases"/>
    <property type="match status" value="1"/>
</dbReference>
<dbReference type="Proteomes" id="UP000481583">
    <property type="component" value="Unassembled WGS sequence"/>
</dbReference>
<gene>
    <name evidence="3" type="ORF">G5C51_00420</name>
</gene>
<dbReference type="SUPFAM" id="SSF52540">
    <property type="entry name" value="P-loop containing nucleoside triphosphate hydrolases"/>
    <property type="match status" value="1"/>
</dbReference>
<feature type="region of interest" description="Disordered" evidence="1">
    <location>
        <begin position="514"/>
        <end position="570"/>
    </location>
</feature>
<organism evidence="3 4">
    <name type="scientific">Streptomyces coryli</name>
    <dbReference type="NCBI Taxonomy" id="1128680"/>
    <lineage>
        <taxon>Bacteria</taxon>
        <taxon>Bacillati</taxon>
        <taxon>Actinomycetota</taxon>
        <taxon>Actinomycetes</taxon>
        <taxon>Kitasatosporales</taxon>
        <taxon>Streptomycetaceae</taxon>
        <taxon>Streptomyces</taxon>
    </lineage>
</organism>
<name>A0A6G4TTM5_9ACTN</name>
<dbReference type="Pfam" id="PF07693">
    <property type="entry name" value="KAP_NTPase"/>
    <property type="match status" value="1"/>
</dbReference>
<accession>A0A6G4TTM5</accession>
<evidence type="ECO:0000313" key="3">
    <source>
        <dbReference type="EMBL" id="NGN62377.1"/>
    </source>
</evidence>
<dbReference type="EMBL" id="JAAKZV010000001">
    <property type="protein sequence ID" value="NGN62377.1"/>
    <property type="molecule type" value="Genomic_DNA"/>
</dbReference>
<evidence type="ECO:0000256" key="1">
    <source>
        <dbReference type="SAM" id="MobiDB-lite"/>
    </source>
</evidence>
<dbReference type="PANTHER" id="PTHR22674:SF6">
    <property type="entry name" value="NTPASE KAP FAMILY P-LOOP DOMAIN-CONTAINING PROTEIN 1"/>
    <property type="match status" value="1"/>
</dbReference>
<feature type="domain" description="KAP NTPase" evidence="2">
    <location>
        <begin position="46"/>
        <end position="322"/>
    </location>
</feature>
<dbReference type="PANTHER" id="PTHR22674">
    <property type="entry name" value="NTPASE, KAP FAMILY P-LOOP DOMAIN-CONTAINING 1"/>
    <property type="match status" value="1"/>
</dbReference>
<dbReference type="AlphaFoldDB" id="A0A6G4TTM5"/>
<reference evidence="3 4" key="1">
    <citation type="submission" date="2020-02" db="EMBL/GenBank/DDBJ databases">
        <title>Whole-genome analyses of novel actinobacteria.</title>
        <authorList>
            <person name="Sahin N."/>
        </authorList>
    </citation>
    <scope>NUCLEOTIDE SEQUENCE [LARGE SCALE GENOMIC DNA]</scope>
    <source>
        <strain evidence="3 4">A7024</strain>
    </source>
</reference>
<dbReference type="InterPro" id="IPR011646">
    <property type="entry name" value="KAP_P-loop"/>
</dbReference>
<dbReference type="RefSeq" id="WP_165229542.1">
    <property type="nucleotide sequence ID" value="NZ_JAAKZV010000001.1"/>
</dbReference>
<dbReference type="InterPro" id="IPR027417">
    <property type="entry name" value="P-loop_NTPase"/>
</dbReference>
<comment type="caution">
    <text evidence="3">The sequence shown here is derived from an EMBL/GenBank/DDBJ whole genome shotgun (WGS) entry which is preliminary data.</text>
</comment>
<keyword evidence="4" id="KW-1185">Reference proteome</keyword>
<dbReference type="InterPro" id="IPR052754">
    <property type="entry name" value="NTPase_KAP_P-loop"/>
</dbReference>
<evidence type="ECO:0000313" key="4">
    <source>
        <dbReference type="Proteomes" id="UP000481583"/>
    </source>
</evidence>
<evidence type="ECO:0000259" key="2">
    <source>
        <dbReference type="Pfam" id="PF07693"/>
    </source>
</evidence>